<evidence type="ECO:0000313" key="3">
    <source>
        <dbReference type="Proteomes" id="UP000265719"/>
    </source>
</evidence>
<dbReference type="Gene3D" id="3.40.50.150">
    <property type="entry name" value="Vaccinia Virus protein VP39"/>
    <property type="match status" value="1"/>
</dbReference>
<dbReference type="RefSeq" id="WP_068693803.1">
    <property type="nucleotide sequence ID" value="NZ_CP063196.1"/>
</dbReference>
<dbReference type="InterPro" id="IPR013216">
    <property type="entry name" value="Methyltransf_11"/>
</dbReference>
<organism evidence="2 3">
    <name type="scientific">Thermobifida halotolerans</name>
    <dbReference type="NCBI Taxonomy" id="483545"/>
    <lineage>
        <taxon>Bacteria</taxon>
        <taxon>Bacillati</taxon>
        <taxon>Actinomycetota</taxon>
        <taxon>Actinomycetes</taxon>
        <taxon>Streptosporangiales</taxon>
        <taxon>Nocardiopsidaceae</taxon>
        <taxon>Thermobifida</taxon>
    </lineage>
</organism>
<keyword evidence="3" id="KW-1185">Reference proteome</keyword>
<gene>
    <name evidence="2" type="ORF">NI17_009905</name>
</gene>
<reference evidence="2" key="1">
    <citation type="submission" date="2020-10" db="EMBL/GenBank/DDBJ databases">
        <title>De novo genome project of the cellulose decomposer Thermobifida halotolerans type strain.</title>
        <authorList>
            <person name="Nagy I."/>
            <person name="Horvath B."/>
            <person name="Kukolya J."/>
            <person name="Nagy I."/>
            <person name="Orsini M."/>
        </authorList>
    </citation>
    <scope>NUCLEOTIDE SEQUENCE</scope>
    <source>
        <strain evidence="2">DSM 44931</strain>
    </source>
</reference>
<proteinExistence type="predicted"/>
<dbReference type="CDD" id="cd02440">
    <property type="entry name" value="AdoMet_MTases"/>
    <property type="match status" value="1"/>
</dbReference>
<protein>
    <submittedName>
        <fullName evidence="2">Methyltransferase domain-containing protein</fullName>
    </submittedName>
</protein>
<name>A0AA97M0E6_9ACTN</name>
<dbReference type="SUPFAM" id="SSF53335">
    <property type="entry name" value="S-adenosyl-L-methionine-dependent methyltransferases"/>
    <property type="match status" value="1"/>
</dbReference>
<dbReference type="Pfam" id="PF08241">
    <property type="entry name" value="Methyltransf_11"/>
    <property type="match status" value="1"/>
</dbReference>
<evidence type="ECO:0000259" key="1">
    <source>
        <dbReference type="Pfam" id="PF08241"/>
    </source>
</evidence>
<evidence type="ECO:0000313" key="2">
    <source>
        <dbReference type="EMBL" id="UOE21393.1"/>
    </source>
</evidence>
<sequence length="221" mass="24252">MPTLPSSPTPGLYSRFNLDWLYTPYVIGLSHRLAWGVPNAALHRMYRETVGPVHVEVGPGNGHFLHRLPATRPVRSLHLLDLHEGPLRVARRRLEGRWPVHVHQVDALDRWPVPDACADSVIASMVAHTMPGAGIGGKAALFDQAARVLRPGGVFAGATVLARGVAPNRLAQYMMCAYNARGWLANEGDSLADLELALAERFTDVRIRVHGCTALWRGEAR</sequence>
<dbReference type="GO" id="GO:0032259">
    <property type="term" value="P:methylation"/>
    <property type="evidence" value="ECO:0007669"/>
    <property type="project" value="UniProtKB-KW"/>
</dbReference>
<dbReference type="Proteomes" id="UP000265719">
    <property type="component" value="Chromosome"/>
</dbReference>
<dbReference type="EMBL" id="CP063196">
    <property type="protein sequence ID" value="UOE21393.1"/>
    <property type="molecule type" value="Genomic_DNA"/>
</dbReference>
<dbReference type="KEGG" id="thao:NI17_009905"/>
<accession>A0AA97M0E6</accession>
<dbReference type="InterPro" id="IPR029063">
    <property type="entry name" value="SAM-dependent_MTases_sf"/>
</dbReference>
<feature type="domain" description="Methyltransferase type 11" evidence="1">
    <location>
        <begin position="55"/>
        <end position="156"/>
    </location>
</feature>
<dbReference type="GO" id="GO:0008757">
    <property type="term" value="F:S-adenosylmethionine-dependent methyltransferase activity"/>
    <property type="evidence" value="ECO:0007669"/>
    <property type="project" value="InterPro"/>
</dbReference>
<keyword evidence="2" id="KW-0489">Methyltransferase</keyword>
<keyword evidence="2" id="KW-0808">Transferase</keyword>
<dbReference type="AlphaFoldDB" id="A0AA97M0E6"/>